<dbReference type="AlphaFoldDB" id="A0A5N6P1W8"/>
<evidence type="ECO:0000313" key="3">
    <source>
        <dbReference type="Proteomes" id="UP000326396"/>
    </source>
</evidence>
<accession>A0A5N6P1W8</accession>
<reference evidence="2 3" key="1">
    <citation type="submission" date="2019-05" db="EMBL/GenBank/DDBJ databases">
        <title>Mikania micrantha, genome provides insights into the molecular mechanism of rapid growth.</title>
        <authorList>
            <person name="Liu B."/>
        </authorList>
    </citation>
    <scope>NUCLEOTIDE SEQUENCE [LARGE SCALE GENOMIC DNA]</scope>
    <source>
        <strain evidence="2">NLD-2019</strain>
        <tissue evidence="2">Leaf</tissue>
    </source>
</reference>
<dbReference type="EMBL" id="SZYD01000008">
    <property type="protein sequence ID" value="KAD5508882.1"/>
    <property type="molecule type" value="Genomic_DNA"/>
</dbReference>
<feature type="compositionally biased region" description="Basic residues" evidence="1">
    <location>
        <begin position="1"/>
        <end position="12"/>
    </location>
</feature>
<feature type="region of interest" description="Disordered" evidence="1">
    <location>
        <begin position="1"/>
        <end position="22"/>
    </location>
</feature>
<evidence type="ECO:0000313" key="2">
    <source>
        <dbReference type="EMBL" id="KAD5508882.1"/>
    </source>
</evidence>
<dbReference type="PANTHER" id="PTHR34461:SF4">
    <property type="entry name" value="OS01G0101800 PROTEIN"/>
    <property type="match status" value="1"/>
</dbReference>
<gene>
    <name evidence="2" type="ORF">E3N88_16585</name>
</gene>
<sequence length="680" mass="75256">MDSGLRSRKRKHSSSESDPFSGIFTRSRSQIYFHRHRSGYTRSDSNRSRNHIKSLKDTAKSLVKQESEDTVDQVTTQSSVIDLRTRRVFSPATIADDVASIGEVDSEAGYDVLKKNDEKHSDLRVFESVAIDMEANSENIVDTLLVGENNVIEADGVEQMTPAIAESEQNKGHEEKSEIISVANEIEDTKGLMIKNHNSVASLRGRKKVFKSPSSFSYRRLLPYLMDSGNDDSSSFELVEATLPKDLKSSNIDTNLVSLKDVDIGLVSNDSKLADDLSSNAKSSEKQLSNSVNDGIISTIEGSSVGQKSQEDALNAALVCEQMTPPDSDIHSKSKINNIRSVPEYPKLKPALKSCTSKKVLQTPTSFSHRRLLPYLMNVAGDHSCSSKCNQPVKSEKALEENQQPPTQSLLHQDKKSTTAEETSNSPTSTLIPVDTSIDITKSVTLVSNGKILDANGPDKEGSELISQLEVNLQDEAVKSDSCIKLEQSPPKIDLKCVEEASSKAITPCIEQSCSEDHQITVKESPHQQLLQIHETHGEDIKSGILKRTPRGCRGICNCLNCTSFRLHAERSFEFSKNQMHDAEEVALGLINDLTCLRNILETASSYSNSLDTVKEKQVKEACAKALYKEQVARARLAQMNEDLSIHCRSMNLLRPKVTFANKIEERVILKNEVYGRKRG</sequence>
<evidence type="ECO:0000256" key="1">
    <source>
        <dbReference type="SAM" id="MobiDB-lite"/>
    </source>
</evidence>
<keyword evidence="3" id="KW-1185">Reference proteome</keyword>
<dbReference type="PANTHER" id="PTHR34461">
    <property type="entry name" value="EXPRESSED PROTEIN"/>
    <property type="match status" value="1"/>
</dbReference>
<feature type="compositionally biased region" description="Polar residues" evidence="1">
    <location>
        <begin position="420"/>
        <end position="431"/>
    </location>
</feature>
<organism evidence="2 3">
    <name type="scientific">Mikania micrantha</name>
    <name type="common">bitter vine</name>
    <dbReference type="NCBI Taxonomy" id="192012"/>
    <lineage>
        <taxon>Eukaryota</taxon>
        <taxon>Viridiplantae</taxon>
        <taxon>Streptophyta</taxon>
        <taxon>Embryophyta</taxon>
        <taxon>Tracheophyta</taxon>
        <taxon>Spermatophyta</taxon>
        <taxon>Magnoliopsida</taxon>
        <taxon>eudicotyledons</taxon>
        <taxon>Gunneridae</taxon>
        <taxon>Pentapetalae</taxon>
        <taxon>asterids</taxon>
        <taxon>campanulids</taxon>
        <taxon>Asterales</taxon>
        <taxon>Asteraceae</taxon>
        <taxon>Asteroideae</taxon>
        <taxon>Heliantheae alliance</taxon>
        <taxon>Eupatorieae</taxon>
        <taxon>Mikania</taxon>
    </lineage>
</organism>
<feature type="compositionally biased region" description="Polar residues" evidence="1">
    <location>
        <begin position="401"/>
        <end position="411"/>
    </location>
</feature>
<dbReference type="Proteomes" id="UP000326396">
    <property type="component" value="Linkage Group LG16"/>
</dbReference>
<protein>
    <submittedName>
        <fullName evidence="2">Uncharacterized protein</fullName>
    </submittedName>
</protein>
<comment type="caution">
    <text evidence="2">The sequence shown here is derived from an EMBL/GenBank/DDBJ whole genome shotgun (WGS) entry which is preliminary data.</text>
</comment>
<feature type="region of interest" description="Disordered" evidence="1">
    <location>
        <begin position="386"/>
        <end position="432"/>
    </location>
</feature>
<dbReference type="OrthoDB" id="766405at2759"/>
<name>A0A5N6P1W8_9ASTR</name>
<proteinExistence type="predicted"/>